<keyword evidence="2" id="KW-1185">Reference proteome</keyword>
<evidence type="ECO:0000313" key="1">
    <source>
        <dbReference type="EMBL" id="CAI2162275.1"/>
    </source>
</evidence>
<proteinExistence type="predicted"/>
<name>A0A9W4SAZ0_9GLOM</name>
<protein>
    <submittedName>
        <fullName evidence="1">13549_t:CDS:1</fullName>
    </submittedName>
</protein>
<reference evidence="1" key="1">
    <citation type="submission" date="2022-08" db="EMBL/GenBank/DDBJ databases">
        <authorList>
            <person name="Kallberg Y."/>
            <person name="Tangrot J."/>
            <person name="Rosling A."/>
        </authorList>
    </citation>
    <scope>NUCLEOTIDE SEQUENCE</scope>
    <source>
        <strain evidence="1">Wild A</strain>
    </source>
</reference>
<evidence type="ECO:0000313" key="2">
    <source>
        <dbReference type="Proteomes" id="UP001153678"/>
    </source>
</evidence>
<accession>A0A9W4SAZ0</accession>
<dbReference type="EMBL" id="CAMKVN010000030">
    <property type="protein sequence ID" value="CAI2162275.1"/>
    <property type="molecule type" value="Genomic_DNA"/>
</dbReference>
<dbReference type="AlphaFoldDB" id="A0A9W4SAZ0"/>
<comment type="caution">
    <text evidence="1">The sequence shown here is derived from an EMBL/GenBank/DDBJ whole genome shotgun (WGS) entry which is preliminary data.</text>
</comment>
<organism evidence="1 2">
    <name type="scientific">Funneliformis geosporum</name>
    <dbReference type="NCBI Taxonomy" id="1117311"/>
    <lineage>
        <taxon>Eukaryota</taxon>
        <taxon>Fungi</taxon>
        <taxon>Fungi incertae sedis</taxon>
        <taxon>Mucoromycota</taxon>
        <taxon>Glomeromycotina</taxon>
        <taxon>Glomeromycetes</taxon>
        <taxon>Glomerales</taxon>
        <taxon>Glomeraceae</taxon>
        <taxon>Funneliformis</taxon>
    </lineage>
</organism>
<sequence>MNAFEVGKIIEKGDKCSKCRLSKTIDILNWEEVKDRFIKRGIETKQKAIKRKNNSYYSSCYCEAIVNRTPPEEQLLKDKKEKLAKLEAEKQQSQENKKPFN</sequence>
<dbReference type="Proteomes" id="UP001153678">
    <property type="component" value="Unassembled WGS sequence"/>
</dbReference>
<gene>
    <name evidence="1" type="ORF">FWILDA_LOCUS475</name>
</gene>